<name>A0ABP9YPH4_9FUNG</name>
<sequence length="757" mass="88564">MNEVYDLHRYTHFVAFCIRENMTTSRIYSTSTREANHGDSSLQNDTSYITYNKQKSKALSSGEIYDNKDEDTLQIDEFGERLYQLFKKGEDSWNEDDQFSFKAVSDFINLYVKNFLRERNRKLKQVENTDKLHYLFVVPSEWEEEIREVLIRPLFVRANLISKDDHKDRLLFCTDVESICYYITEHRFDNIELSRNTLIGAINTVEESKVTIKLYSILIGNPLFDFSNSLLFPKLLASNSLFLTTNDVKKGIREFIKVKFSFDAQEKTIRNIMKAVYDKSFRKLDEYLKKPFITDESIAELDKKHATLIKSIQPIDICAEISKHLPNNLKFLLPNDLVKEYSILRLTDTRVKSSVDRGLLYWAECMFEYNRIAFGSNFIIPKHSWNTDFDYRNVLKGAVRYMFDVLQHSDVYSKPRILSTKDSATSSSIFLKSKPDAILNIDISLESTMLSFSLLDKNGLVKNFWDHNYFVHDIPLHSLGSFFSFSEVPTLNVKSSFINISDINNKKRNGIIRFIKSVKEHLKDKSNIFSSKFNKEIKNILNFESRNKDLLVSTQQQVYIEEFLRIYVIYINDIISRKLPTITASNPNIKIGYAITINSMLLKRLFGTEDDLRDIIYTSNLVRKNDSYKKLRIATYGEVLFPIIQQSFNLQFPVKSFFVVAQLYENYVQLTLNQVVTESGLEDEYQEAIIMQEEMILIPSIYNTLCFNMWYNITEDSSLIRLCDTHTGYNDHELLEIFTLENQAEFTNNLKESSTKR</sequence>
<keyword evidence="2" id="KW-1185">Reference proteome</keyword>
<evidence type="ECO:0000313" key="1">
    <source>
        <dbReference type="EMBL" id="GAA5808768.1"/>
    </source>
</evidence>
<organism evidence="1 2">
    <name type="scientific">Mucor flavus</name>
    <dbReference type="NCBI Taxonomy" id="439312"/>
    <lineage>
        <taxon>Eukaryota</taxon>
        <taxon>Fungi</taxon>
        <taxon>Fungi incertae sedis</taxon>
        <taxon>Mucoromycota</taxon>
        <taxon>Mucoromycotina</taxon>
        <taxon>Mucoromycetes</taxon>
        <taxon>Mucorales</taxon>
        <taxon>Mucorineae</taxon>
        <taxon>Mucoraceae</taxon>
        <taxon>Mucor</taxon>
    </lineage>
</organism>
<gene>
    <name evidence="1" type="ORF">MFLAVUS_002164</name>
</gene>
<reference evidence="1 2" key="1">
    <citation type="submission" date="2024-04" db="EMBL/GenBank/DDBJ databases">
        <title>genome sequences of Mucor flavus KT1a and Helicostylum pulchrum KT1b strains isolated from the surface of a dry-aged beef.</title>
        <authorList>
            <person name="Toyotome T."/>
            <person name="Hosono M."/>
            <person name="Torimaru M."/>
            <person name="Fukuda K."/>
            <person name="Mikami N."/>
        </authorList>
    </citation>
    <scope>NUCLEOTIDE SEQUENCE [LARGE SCALE GENOMIC DNA]</scope>
    <source>
        <strain evidence="1 2">KT1a</strain>
    </source>
</reference>
<protein>
    <submittedName>
        <fullName evidence="1">Uncharacterized protein</fullName>
    </submittedName>
</protein>
<dbReference type="EMBL" id="BAABUK010000003">
    <property type="protein sequence ID" value="GAA5808768.1"/>
    <property type="molecule type" value="Genomic_DNA"/>
</dbReference>
<proteinExistence type="predicted"/>
<comment type="caution">
    <text evidence="1">The sequence shown here is derived from an EMBL/GenBank/DDBJ whole genome shotgun (WGS) entry which is preliminary data.</text>
</comment>
<dbReference type="Proteomes" id="UP001473302">
    <property type="component" value="Unassembled WGS sequence"/>
</dbReference>
<accession>A0ABP9YPH4</accession>
<evidence type="ECO:0000313" key="2">
    <source>
        <dbReference type="Proteomes" id="UP001473302"/>
    </source>
</evidence>